<keyword evidence="2" id="KW-1185">Reference proteome</keyword>
<proteinExistence type="predicted"/>
<dbReference type="AlphaFoldDB" id="A0ABD2QEM6"/>
<name>A0ABD2QEM6_9PLAT</name>
<dbReference type="Proteomes" id="UP001626550">
    <property type="component" value="Unassembled WGS sequence"/>
</dbReference>
<accession>A0ABD2QEM6</accession>
<evidence type="ECO:0000313" key="2">
    <source>
        <dbReference type="Proteomes" id="UP001626550"/>
    </source>
</evidence>
<organism evidence="1 2">
    <name type="scientific">Cichlidogyrus casuarinus</name>
    <dbReference type="NCBI Taxonomy" id="1844966"/>
    <lineage>
        <taxon>Eukaryota</taxon>
        <taxon>Metazoa</taxon>
        <taxon>Spiralia</taxon>
        <taxon>Lophotrochozoa</taxon>
        <taxon>Platyhelminthes</taxon>
        <taxon>Monogenea</taxon>
        <taxon>Monopisthocotylea</taxon>
        <taxon>Dactylogyridea</taxon>
        <taxon>Ancyrocephalidae</taxon>
        <taxon>Cichlidogyrus</taxon>
    </lineage>
</organism>
<sequence length="484" mass="55185">MVDYWNKEMIAGFMANWTDASSFPIESVEHIFCIIRFATDCVFKSICCSIDEQTEEFVDTISSWIAQAADVCSFELHQFFIFCLFSSASRNKRISLGIVERSVHLMGVSLAILFLSGSSKLHSPKLSPQTRHKLLSTCVECFLNRAKVEPVVMNDDLLELLKRFPSSDLLHVFLHGQDLIDKASHILTDFLQPDDFTLIFWPLCTEQLVLSWKEHLFSLMERLSNEMENWQLPRCISLDCVFSEKDFVTFVRLLLVGTSLGWAVGSEDEDLVLIAGVARACLNLATRAQLNRVIDQCEIPQIAFLANSSHSQLLDNFNQFWWHLTERVSVEKLVQLQQHRRLSASPVLRSLWHTTLFMRLRHTHPSDWFPDAIHLAKCSKTDWLTLPADQFNLLTESLLPASVYWRFQNKADVVKYLNEALQASPDPTVAERIFHLIVVFAAIRSTAPTYLGACLHLLLTDTPLNLFLKSSCADDCLIKVTVQA</sequence>
<dbReference type="EMBL" id="JBJKFK010000339">
    <property type="protein sequence ID" value="KAL3317727.1"/>
    <property type="molecule type" value="Genomic_DNA"/>
</dbReference>
<gene>
    <name evidence="1" type="ORF">Ciccas_003620</name>
</gene>
<protein>
    <submittedName>
        <fullName evidence="1">Uncharacterized protein</fullName>
    </submittedName>
</protein>
<evidence type="ECO:0000313" key="1">
    <source>
        <dbReference type="EMBL" id="KAL3317727.1"/>
    </source>
</evidence>
<comment type="caution">
    <text evidence="1">The sequence shown here is derived from an EMBL/GenBank/DDBJ whole genome shotgun (WGS) entry which is preliminary data.</text>
</comment>
<reference evidence="1 2" key="1">
    <citation type="submission" date="2024-11" db="EMBL/GenBank/DDBJ databases">
        <title>Adaptive evolution of stress response genes in parasites aligns with host niche diversity.</title>
        <authorList>
            <person name="Hahn C."/>
            <person name="Resl P."/>
        </authorList>
    </citation>
    <scope>NUCLEOTIDE SEQUENCE [LARGE SCALE GENOMIC DNA]</scope>
    <source>
        <strain evidence="1">EGGRZ-B1_66</strain>
        <tissue evidence="1">Body</tissue>
    </source>
</reference>